<dbReference type="PANTHER" id="PTHR35531:SF1">
    <property type="entry name" value="INNER MEMBRANE PROTEIN YBCI-RELATED"/>
    <property type="match status" value="1"/>
</dbReference>
<keyword evidence="1" id="KW-0812">Transmembrane</keyword>
<protein>
    <submittedName>
        <fullName evidence="2">Metal-dependent hydrolase</fullName>
    </submittedName>
</protein>
<feature type="transmembrane region" description="Helical" evidence="1">
    <location>
        <begin position="58"/>
        <end position="81"/>
    </location>
</feature>
<keyword evidence="1" id="KW-0472">Membrane</keyword>
<feature type="transmembrane region" description="Helical" evidence="1">
    <location>
        <begin position="93"/>
        <end position="117"/>
    </location>
</feature>
<organism evidence="2 3">
    <name type="scientific">Salinicoccus jeotgali</name>
    <dbReference type="NCBI Taxonomy" id="381634"/>
    <lineage>
        <taxon>Bacteria</taxon>
        <taxon>Bacillati</taxon>
        <taxon>Bacillota</taxon>
        <taxon>Bacilli</taxon>
        <taxon>Bacillales</taxon>
        <taxon>Staphylococcaceae</taxon>
        <taxon>Salinicoccus</taxon>
    </lineage>
</organism>
<dbReference type="RefSeq" id="WP_344703323.1">
    <property type="nucleotide sequence ID" value="NZ_BAABCK010000058.1"/>
</dbReference>
<keyword evidence="2" id="KW-0378">Hydrolase</keyword>
<feature type="transmembrane region" description="Helical" evidence="1">
    <location>
        <begin position="26"/>
        <end position="46"/>
    </location>
</feature>
<dbReference type="Pfam" id="PF04307">
    <property type="entry name" value="YdjM"/>
    <property type="match status" value="1"/>
</dbReference>
<evidence type="ECO:0000313" key="3">
    <source>
        <dbReference type="Proteomes" id="UP001500920"/>
    </source>
</evidence>
<accession>A0ABP7EZH8</accession>
<name>A0ABP7EZH8_9STAP</name>
<gene>
    <name evidence="2" type="ORF">GCM10022378_16420</name>
</gene>
<dbReference type="GO" id="GO:0016787">
    <property type="term" value="F:hydrolase activity"/>
    <property type="evidence" value="ECO:0007669"/>
    <property type="project" value="UniProtKB-KW"/>
</dbReference>
<proteinExistence type="predicted"/>
<evidence type="ECO:0000256" key="1">
    <source>
        <dbReference type="SAM" id="Phobius"/>
    </source>
</evidence>
<dbReference type="PANTHER" id="PTHR35531">
    <property type="entry name" value="INNER MEMBRANE PROTEIN YBCI-RELATED"/>
    <property type="match status" value="1"/>
</dbReference>
<feature type="transmembrane region" description="Helical" evidence="1">
    <location>
        <begin position="138"/>
        <end position="159"/>
    </location>
</feature>
<reference evidence="3" key="1">
    <citation type="journal article" date="2019" name="Int. J. Syst. Evol. Microbiol.">
        <title>The Global Catalogue of Microorganisms (GCM) 10K type strain sequencing project: providing services to taxonomists for standard genome sequencing and annotation.</title>
        <authorList>
            <consortium name="The Broad Institute Genomics Platform"/>
            <consortium name="The Broad Institute Genome Sequencing Center for Infectious Disease"/>
            <person name="Wu L."/>
            <person name="Ma J."/>
        </authorList>
    </citation>
    <scope>NUCLEOTIDE SEQUENCE [LARGE SCALE GENOMIC DNA]</scope>
    <source>
        <strain evidence="3">JCM 16981</strain>
    </source>
</reference>
<comment type="caution">
    <text evidence="2">The sequence shown here is derived from an EMBL/GenBank/DDBJ whole genome shotgun (WGS) entry which is preliminary data.</text>
</comment>
<dbReference type="Proteomes" id="UP001500920">
    <property type="component" value="Unassembled WGS sequence"/>
</dbReference>
<keyword evidence="1" id="KW-1133">Transmembrane helix</keyword>
<evidence type="ECO:0000313" key="2">
    <source>
        <dbReference type="EMBL" id="GAA3728455.1"/>
    </source>
</evidence>
<dbReference type="EMBL" id="BAABCK010000058">
    <property type="protein sequence ID" value="GAA3728455.1"/>
    <property type="molecule type" value="Genomic_DNA"/>
</dbReference>
<keyword evidence="3" id="KW-1185">Reference proteome</keyword>
<dbReference type="InterPro" id="IPR007404">
    <property type="entry name" value="YdjM-like"/>
</dbReference>
<sequence length="160" mass="17810">MTGKTHLVGGIAASLAVSYGISENPFIIATAGIVGALLPDICHSGSKIGRQFPFLSKLINLLFGHRTVTHSLLFLVLISLITDQIFSGDLIKYGLLAGMISHYLLDMATHNGIRLFFPLPIIIRFPITVKTGGRIEKFFLSILTLVCWYYIFKYIAWFYL</sequence>